<evidence type="ECO:0000259" key="2">
    <source>
        <dbReference type="Pfam" id="PF12146"/>
    </source>
</evidence>
<dbReference type="SUPFAM" id="SSF53474">
    <property type="entry name" value="alpha/beta-Hydrolases"/>
    <property type="match status" value="1"/>
</dbReference>
<feature type="domain" description="Serine aminopeptidase S33" evidence="2">
    <location>
        <begin position="80"/>
        <end position="248"/>
    </location>
</feature>
<dbReference type="Pfam" id="PF12146">
    <property type="entry name" value="Hydrolase_4"/>
    <property type="match status" value="1"/>
</dbReference>
<keyword evidence="1 3" id="KW-0378">Hydrolase</keyword>
<gene>
    <name evidence="3" type="ORF">ACFPYJ_12625</name>
</gene>
<name>A0ABW0W0L4_9BACL</name>
<dbReference type="PANTHER" id="PTHR43798">
    <property type="entry name" value="MONOACYLGLYCEROL LIPASE"/>
    <property type="match status" value="1"/>
</dbReference>
<dbReference type="Gene3D" id="3.40.50.1820">
    <property type="entry name" value="alpha/beta hydrolase"/>
    <property type="match status" value="1"/>
</dbReference>
<dbReference type="Proteomes" id="UP001596047">
    <property type="component" value="Unassembled WGS sequence"/>
</dbReference>
<accession>A0ABW0W0L4</accession>
<evidence type="ECO:0000313" key="4">
    <source>
        <dbReference type="Proteomes" id="UP001596047"/>
    </source>
</evidence>
<sequence length="268" mass="29271">MIASEIQAGNTHQEITGTILWLTGWSIPDTVFNRLQALLPDFHHHSVDYSAADSPEEMLILIETAAVHVRSSNGPSSRARAIDSPLLIGGWSLGGLLALKLAGKGYADGLVLFAATARFTRAKEESDLGWADAFVRQMITGIMKDRLGVEAKFRQNMLTEEEWEAGQGKSLPQEGSWTTPALIAGLQILRSEDCVPQLPEILCPVLLIHGTADKICPYGAASELAARLPQASLLSMPGCGHAPFMEREAFIADKMRRWWHEQQDSASI</sequence>
<keyword evidence="4" id="KW-1185">Reference proteome</keyword>
<dbReference type="EMBL" id="JBHSOW010000043">
    <property type="protein sequence ID" value="MFC5649951.1"/>
    <property type="molecule type" value="Genomic_DNA"/>
</dbReference>
<dbReference type="PANTHER" id="PTHR43798:SF31">
    <property type="entry name" value="AB HYDROLASE SUPERFAMILY PROTEIN YCLE"/>
    <property type="match status" value="1"/>
</dbReference>
<dbReference type="GO" id="GO:0016787">
    <property type="term" value="F:hydrolase activity"/>
    <property type="evidence" value="ECO:0007669"/>
    <property type="project" value="UniProtKB-KW"/>
</dbReference>
<dbReference type="InterPro" id="IPR029058">
    <property type="entry name" value="AB_hydrolase_fold"/>
</dbReference>
<organism evidence="3 4">
    <name type="scientific">Paenibacillus solisilvae</name>
    <dbReference type="NCBI Taxonomy" id="2486751"/>
    <lineage>
        <taxon>Bacteria</taxon>
        <taxon>Bacillati</taxon>
        <taxon>Bacillota</taxon>
        <taxon>Bacilli</taxon>
        <taxon>Bacillales</taxon>
        <taxon>Paenibacillaceae</taxon>
        <taxon>Paenibacillus</taxon>
    </lineage>
</organism>
<dbReference type="InterPro" id="IPR022742">
    <property type="entry name" value="Hydrolase_4"/>
</dbReference>
<protein>
    <submittedName>
        <fullName evidence="3">Alpha/beta hydrolase</fullName>
    </submittedName>
</protein>
<proteinExistence type="predicted"/>
<comment type="caution">
    <text evidence="3">The sequence shown here is derived from an EMBL/GenBank/DDBJ whole genome shotgun (WGS) entry which is preliminary data.</text>
</comment>
<dbReference type="InterPro" id="IPR050266">
    <property type="entry name" value="AB_hydrolase_sf"/>
</dbReference>
<evidence type="ECO:0000313" key="3">
    <source>
        <dbReference type="EMBL" id="MFC5649951.1"/>
    </source>
</evidence>
<dbReference type="RefSeq" id="WP_379188504.1">
    <property type="nucleotide sequence ID" value="NZ_JBHSOW010000043.1"/>
</dbReference>
<evidence type="ECO:0000256" key="1">
    <source>
        <dbReference type="ARBA" id="ARBA00022801"/>
    </source>
</evidence>
<reference evidence="4" key="1">
    <citation type="journal article" date="2019" name="Int. J. Syst. Evol. Microbiol.">
        <title>The Global Catalogue of Microorganisms (GCM) 10K type strain sequencing project: providing services to taxonomists for standard genome sequencing and annotation.</title>
        <authorList>
            <consortium name="The Broad Institute Genomics Platform"/>
            <consortium name="The Broad Institute Genome Sequencing Center for Infectious Disease"/>
            <person name="Wu L."/>
            <person name="Ma J."/>
        </authorList>
    </citation>
    <scope>NUCLEOTIDE SEQUENCE [LARGE SCALE GENOMIC DNA]</scope>
    <source>
        <strain evidence="4">CGMCC 1.3240</strain>
    </source>
</reference>